<dbReference type="AlphaFoldDB" id="A0A225SP94"/>
<keyword evidence="4" id="KW-1185">Reference proteome</keyword>
<sequence length="527" mass="60764">MLHDQFSDFDTSSQGDSLSPSVRRAVEYVRMSTEHQQYSTENQADKIREYASRRHIEIIRTYTDAGKSGLRIDGREALQQLLRDVESDERDFEMILVYDVSRWGRFQDADESAYYEYRCRRAGIQVVYCAEQFENDGSPVSTIVKGVKRAMAGEYSRELSAKVFAGQCRLIELGFRQGGPAGYGLRRILIDQNGNIKAELQRGEHKSLQTDRVILAPGTDDEIRIVNQIYRWFIDDGLVESDIAARLNAMLVKTDLGRQWTRATVHEVLTNEKYIGNNLYNRTSFKLKKVHVINTPEMWVRKDGAFDPIVAAEMFYTVRGIMHARARRYTNAELIERLRNLYEHRGFLSGLIINETEGMPSTAVYSHRFGSLLQAYQTVGFSPDRDYLYLEANRFLRRYHPTIVSQTEKAIAGLGGSVQRDPATDMLLLNGEFNVSLVLARCQKNGAGRYSWKVRFDTSLAPDITVAVRLDRLNQSPLDYYLLPRLDFSHTRVNLREHNPIEFDTFRYDTLDYLYGMAERIRVRRAA</sequence>
<feature type="region of interest" description="Disordered" evidence="1">
    <location>
        <begin position="1"/>
        <end position="21"/>
    </location>
</feature>
<dbReference type="PANTHER" id="PTHR30461:SF23">
    <property type="entry name" value="DNA RECOMBINASE-RELATED"/>
    <property type="match status" value="1"/>
</dbReference>
<evidence type="ECO:0000313" key="4">
    <source>
        <dbReference type="Proteomes" id="UP000214747"/>
    </source>
</evidence>
<dbReference type="RefSeq" id="WP_088757132.1">
    <property type="nucleotide sequence ID" value="NZ_NJGV01000027.1"/>
</dbReference>
<gene>
    <name evidence="3" type="ORF">CEJ45_21670</name>
</gene>
<dbReference type="Gene3D" id="3.90.1750.20">
    <property type="entry name" value="Putative Large Serine Recombinase, Chain B, Domain 2"/>
    <property type="match status" value="1"/>
</dbReference>
<reference evidence="3 4" key="1">
    <citation type="journal article" date="2010" name="Int. J. Syst. Evol. Microbiol.">
        <title>Reclassification of Herbaspirillum putei as a later heterotypic synonym of Herbaspirillum huttiense, with the description of H. huttiense subsp. huttiense subsp. nov. and H. huttiense subsp. putei subsp. nov., comb. nov., and description of Herbaspirillum aquaticum sp. nov.</title>
        <authorList>
            <person name="Dobritsa A.P."/>
            <person name="Reddy M.C."/>
            <person name="Samadpour M."/>
        </authorList>
    </citation>
    <scope>NUCLEOTIDE SEQUENCE [LARGE SCALE GENOMIC DNA]</scope>
    <source>
        <strain evidence="3 4">IEH 4430</strain>
    </source>
</reference>
<evidence type="ECO:0000259" key="2">
    <source>
        <dbReference type="PROSITE" id="PS51736"/>
    </source>
</evidence>
<dbReference type="InterPro" id="IPR006119">
    <property type="entry name" value="Resolv_N"/>
</dbReference>
<feature type="domain" description="Resolvase/invertase-type recombinase catalytic" evidence="2">
    <location>
        <begin position="24"/>
        <end position="174"/>
    </location>
</feature>
<dbReference type="InterPro" id="IPR050639">
    <property type="entry name" value="SSR_resolvase"/>
</dbReference>
<dbReference type="Gene3D" id="3.40.50.1390">
    <property type="entry name" value="Resolvase, N-terminal catalytic domain"/>
    <property type="match status" value="1"/>
</dbReference>
<protein>
    <submittedName>
        <fullName evidence="3">Recombinase family protein</fullName>
    </submittedName>
</protein>
<feature type="compositionally biased region" description="Polar residues" evidence="1">
    <location>
        <begin position="8"/>
        <end position="20"/>
    </location>
</feature>
<dbReference type="Pfam" id="PF07508">
    <property type="entry name" value="Recombinase"/>
    <property type="match status" value="1"/>
</dbReference>
<dbReference type="PANTHER" id="PTHR30461">
    <property type="entry name" value="DNA-INVERTASE FROM LAMBDOID PROPHAGE"/>
    <property type="match status" value="1"/>
</dbReference>
<dbReference type="GO" id="GO:0000150">
    <property type="term" value="F:DNA strand exchange activity"/>
    <property type="evidence" value="ECO:0007669"/>
    <property type="project" value="InterPro"/>
</dbReference>
<dbReference type="InterPro" id="IPR011109">
    <property type="entry name" value="DNA_bind_recombinase_dom"/>
</dbReference>
<evidence type="ECO:0000256" key="1">
    <source>
        <dbReference type="SAM" id="MobiDB-lite"/>
    </source>
</evidence>
<dbReference type="InterPro" id="IPR038109">
    <property type="entry name" value="DNA_bind_recomb_sf"/>
</dbReference>
<dbReference type="InterPro" id="IPR036162">
    <property type="entry name" value="Resolvase-like_N_sf"/>
</dbReference>
<organism evidence="3 4">
    <name type="scientific">Herbaspirillum aquaticum</name>
    <dbReference type="NCBI Taxonomy" id="568783"/>
    <lineage>
        <taxon>Bacteria</taxon>
        <taxon>Pseudomonadati</taxon>
        <taxon>Pseudomonadota</taxon>
        <taxon>Betaproteobacteria</taxon>
        <taxon>Burkholderiales</taxon>
        <taxon>Oxalobacteraceae</taxon>
        <taxon>Herbaspirillum</taxon>
    </lineage>
</organism>
<dbReference type="CDD" id="cd00338">
    <property type="entry name" value="Ser_Recombinase"/>
    <property type="match status" value="1"/>
</dbReference>
<dbReference type="SMART" id="SM00857">
    <property type="entry name" value="Resolvase"/>
    <property type="match status" value="1"/>
</dbReference>
<dbReference type="SUPFAM" id="SSF53041">
    <property type="entry name" value="Resolvase-like"/>
    <property type="match status" value="1"/>
</dbReference>
<dbReference type="EMBL" id="NJGV01000027">
    <property type="protein sequence ID" value="OWY32301.1"/>
    <property type="molecule type" value="Genomic_DNA"/>
</dbReference>
<evidence type="ECO:0000313" key="3">
    <source>
        <dbReference type="EMBL" id="OWY32301.1"/>
    </source>
</evidence>
<accession>A0A225SP94</accession>
<name>A0A225SP94_9BURK</name>
<proteinExistence type="predicted"/>
<comment type="caution">
    <text evidence="3">The sequence shown here is derived from an EMBL/GenBank/DDBJ whole genome shotgun (WGS) entry which is preliminary data.</text>
</comment>
<dbReference type="Pfam" id="PF00239">
    <property type="entry name" value="Resolvase"/>
    <property type="match status" value="1"/>
</dbReference>
<dbReference type="PROSITE" id="PS51736">
    <property type="entry name" value="RECOMBINASES_3"/>
    <property type="match status" value="1"/>
</dbReference>
<dbReference type="FunFam" id="3.40.50.1390:FF:000008">
    <property type="entry name" value="DNA recombinase"/>
    <property type="match status" value="1"/>
</dbReference>
<dbReference type="Proteomes" id="UP000214747">
    <property type="component" value="Unassembled WGS sequence"/>
</dbReference>
<dbReference type="GO" id="GO:0003677">
    <property type="term" value="F:DNA binding"/>
    <property type="evidence" value="ECO:0007669"/>
    <property type="project" value="InterPro"/>
</dbReference>